<dbReference type="EMBL" id="CP011367">
    <property type="protein sequence ID" value="AKJ94014.1"/>
    <property type="molecule type" value="Genomic_DNA"/>
</dbReference>
<dbReference type="PANTHER" id="PTHR22946:SF0">
    <property type="entry name" value="DIENELACTONE HYDROLASE DOMAIN-CONTAINING PROTEIN"/>
    <property type="match status" value="1"/>
</dbReference>
<dbReference type="Proteomes" id="UP000064201">
    <property type="component" value="Chromosome"/>
</dbReference>
<dbReference type="Pfam" id="PF01738">
    <property type="entry name" value="DLH"/>
    <property type="match status" value="1"/>
</dbReference>
<evidence type="ECO:0000313" key="4">
    <source>
        <dbReference type="Proteomes" id="UP000064201"/>
    </source>
</evidence>
<gene>
    <name evidence="3" type="ORF">TVD_00915</name>
</gene>
<accession>A0A0G3G0U2</accession>
<name>A0A0G3G0U2_9GAMM</name>
<reference evidence="3 4" key="1">
    <citation type="submission" date="2015-04" db="EMBL/GenBank/DDBJ databases">
        <title>Complete Sequence for the Genome of the Thioalkalivibrio versutus D301.</title>
        <authorList>
            <person name="Mu T."/>
            <person name="Zhou J."/>
            <person name="Xu X."/>
        </authorList>
    </citation>
    <scope>NUCLEOTIDE SEQUENCE [LARGE SCALE GENOMIC DNA]</scope>
    <source>
        <strain evidence="3 4">D301</strain>
    </source>
</reference>
<feature type="domain" description="Dienelactone hydrolase" evidence="2">
    <location>
        <begin position="40"/>
        <end position="260"/>
    </location>
</feature>
<keyword evidence="3" id="KW-0378">Hydrolase</keyword>
<dbReference type="Gene3D" id="3.40.50.1820">
    <property type="entry name" value="alpha/beta hydrolase"/>
    <property type="match status" value="1"/>
</dbReference>
<proteinExistence type="predicted"/>
<dbReference type="RefSeq" id="WP_047250562.1">
    <property type="nucleotide sequence ID" value="NZ_CP011367.1"/>
</dbReference>
<dbReference type="InterPro" id="IPR002925">
    <property type="entry name" value="Dienelactn_hydro"/>
</dbReference>
<dbReference type="GO" id="GO:0016787">
    <property type="term" value="F:hydrolase activity"/>
    <property type="evidence" value="ECO:0007669"/>
    <property type="project" value="UniProtKB-KW"/>
</dbReference>
<dbReference type="InterPro" id="IPR050261">
    <property type="entry name" value="FrsA_esterase"/>
</dbReference>
<dbReference type="InterPro" id="IPR029058">
    <property type="entry name" value="AB_hydrolase_fold"/>
</dbReference>
<dbReference type="STRING" id="106634.TVD_00915"/>
<keyword evidence="1" id="KW-0732">Signal</keyword>
<dbReference type="PANTHER" id="PTHR22946">
    <property type="entry name" value="DIENELACTONE HYDROLASE DOMAIN-CONTAINING PROTEIN-RELATED"/>
    <property type="match status" value="1"/>
</dbReference>
<evidence type="ECO:0000313" key="3">
    <source>
        <dbReference type="EMBL" id="AKJ94014.1"/>
    </source>
</evidence>
<dbReference type="PATRIC" id="fig|106634.4.peg.187"/>
<sequence length="264" mass="28404">MFSKSAFAPLAVLLAGLLPGMALAGIQTEEIAYDHDGDEMTGYLAHPEGDGPHPAVLVIHEWWGHNDYARDRAEQLAREGYTAFALDMYGSGKLADHPSTAGEFAGEIRENRDLMLGRFQAAYDWLRAHDASADTAPSAVGYCFGGTVALEAARAGMDLNVAASFHGGLATEHPAEVGKVSAELLSFTGTADPMIPPEQVAGFQKEMQEAEVRYTVVEFSGVKHSFTNPGADAIAEEFGMPVGYDARADHDSWNHLLGVLRDRH</sequence>
<evidence type="ECO:0000256" key="1">
    <source>
        <dbReference type="SAM" id="SignalP"/>
    </source>
</evidence>
<dbReference type="KEGG" id="tvr:TVD_00915"/>
<dbReference type="OrthoDB" id="9787933at2"/>
<dbReference type="AlphaFoldDB" id="A0A0G3G0U2"/>
<feature type="chain" id="PRO_5002553982" evidence="1">
    <location>
        <begin position="25"/>
        <end position="264"/>
    </location>
</feature>
<feature type="signal peptide" evidence="1">
    <location>
        <begin position="1"/>
        <end position="24"/>
    </location>
</feature>
<organism evidence="3 4">
    <name type="scientific">Thioalkalivibrio versutus</name>
    <dbReference type="NCBI Taxonomy" id="106634"/>
    <lineage>
        <taxon>Bacteria</taxon>
        <taxon>Pseudomonadati</taxon>
        <taxon>Pseudomonadota</taxon>
        <taxon>Gammaproteobacteria</taxon>
        <taxon>Chromatiales</taxon>
        <taxon>Ectothiorhodospiraceae</taxon>
        <taxon>Thioalkalivibrio</taxon>
    </lineage>
</organism>
<protein>
    <submittedName>
        <fullName evidence="3">Dienelactone hydrolase</fullName>
    </submittedName>
</protein>
<dbReference type="SUPFAM" id="SSF53474">
    <property type="entry name" value="alpha/beta-Hydrolases"/>
    <property type="match status" value="1"/>
</dbReference>
<keyword evidence="4" id="KW-1185">Reference proteome</keyword>
<evidence type="ECO:0000259" key="2">
    <source>
        <dbReference type="Pfam" id="PF01738"/>
    </source>
</evidence>